<dbReference type="Proteomes" id="UP000564644">
    <property type="component" value="Unassembled WGS sequence"/>
</dbReference>
<sequence length="290" mass="33659">MDCIRLPFPPLPQFITIGYGVWEPGMRHFKRVFDVYDLLFVTKGTLYMREERTDYAIGPGEMLLLEPGKTHVGHRPCEEDTGIYWMHFYHPRETSRLPLRQIAWDQVVQIGTDKDHAPLEHGLYLPKFSSYDGKRLLPLMDDMLRIQNSLVLGNALALHARMTDLFAAMQEGLQLSSDASPSLALSRKIEAYLRERAHAPLKTLRLEEDFHFNPEYLSRCLKKHTGMTTTQYIHYLKMEEAKRLLASTDLSIPRVGETVGIPDDNYFIRLFREKTGLTPGEFRKHRRGRI</sequence>
<dbReference type="InterPro" id="IPR003313">
    <property type="entry name" value="AraC-bd"/>
</dbReference>
<evidence type="ECO:0000313" key="6">
    <source>
        <dbReference type="Proteomes" id="UP000564644"/>
    </source>
</evidence>
<dbReference type="RefSeq" id="WP_185127144.1">
    <property type="nucleotide sequence ID" value="NZ_JACJVO010000001.1"/>
</dbReference>
<keyword evidence="1" id="KW-0805">Transcription regulation</keyword>
<protein>
    <submittedName>
        <fullName evidence="5">Helix-turn-helix transcriptional regulator</fullName>
    </submittedName>
</protein>
<keyword evidence="3" id="KW-0804">Transcription</keyword>
<organism evidence="5 6">
    <name type="scientific">Cohnella zeiphila</name>
    <dbReference type="NCBI Taxonomy" id="2761120"/>
    <lineage>
        <taxon>Bacteria</taxon>
        <taxon>Bacillati</taxon>
        <taxon>Bacillota</taxon>
        <taxon>Bacilli</taxon>
        <taxon>Bacillales</taxon>
        <taxon>Paenibacillaceae</taxon>
        <taxon>Cohnella</taxon>
    </lineage>
</organism>
<feature type="domain" description="HTH araC/xylS-type" evidence="4">
    <location>
        <begin position="187"/>
        <end position="285"/>
    </location>
</feature>
<dbReference type="EMBL" id="JACJVO010000001">
    <property type="protein sequence ID" value="MBB6729480.1"/>
    <property type="molecule type" value="Genomic_DNA"/>
</dbReference>
<reference evidence="5 6" key="1">
    <citation type="submission" date="2020-08" db="EMBL/GenBank/DDBJ databases">
        <title>Cohnella phylogeny.</title>
        <authorList>
            <person name="Dunlap C."/>
        </authorList>
    </citation>
    <scope>NUCLEOTIDE SEQUENCE [LARGE SCALE GENOMIC DNA]</scope>
    <source>
        <strain evidence="5 6">CBP 2801</strain>
    </source>
</reference>
<comment type="caution">
    <text evidence="5">The sequence shown here is derived from an EMBL/GenBank/DDBJ whole genome shotgun (WGS) entry which is preliminary data.</text>
</comment>
<dbReference type="PROSITE" id="PS00041">
    <property type="entry name" value="HTH_ARAC_FAMILY_1"/>
    <property type="match status" value="1"/>
</dbReference>
<dbReference type="GO" id="GO:0043565">
    <property type="term" value="F:sequence-specific DNA binding"/>
    <property type="evidence" value="ECO:0007669"/>
    <property type="project" value="InterPro"/>
</dbReference>
<dbReference type="SUPFAM" id="SSF46689">
    <property type="entry name" value="Homeodomain-like"/>
    <property type="match status" value="1"/>
</dbReference>
<proteinExistence type="predicted"/>
<dbReference type="InterPro" id="IPR018060">
    <property type="entry name" value="HTH_AraC"/>
</dbReference>
<evidence type="ECO:0000256" key="3">
    <source>
        <dbReference type="ARBA" id="ARBA00023163"/>
    </source>
</evidence>
<evidence type="ECO:0000256" key="2">
    <source>
        <dbReference type="ARBA" id="ARBA00023125"/>
    </source>
</evidence>
<evidence type="ECO:0000313" key="5">
    <source>
        <dbReference type="EMBL" id="MBB6729480.1"/>
    </source>
</evidence>
<keyword evidence="2" id="KW-0238">DNA-binding</keyword>
<gene>
    <name evidence="5" type="ORF">H7C18_01035</name>
</gene>
<accession>A0A7X0SIT6</accession>
<dbReference type="Gene3D" id="1.10.10.60">
    <property type="entry name" value="Homeodomain-like"/>
    <property type="match status" value="2"/>
</dbReference>
<dbReference type="SMART" id="SM00342">
    <property type="entry name" value="HTH_ARAC"/>
    <property type="match status" value="1"/>
</dbReference>
<dbReference type="SUPFAM" id="SSF51215">
    <property type="entry name" value="Regulatory protein AraC"/>
    <property type="match status" value="1"/>
</dbReference>
<evidence type="ECO:0000256" key="1">
    <source>
        <dbReference type="ARBA" id="ARBA00023015"/>
    </source>
</evidence>
<dbReference type="AlphaFoldDB" id="A0A7X0SIT6"/>
<dbReference type="GO" id="GO:0003700">
    <property type="term" value="F:DNA-binding transcription factor activity"/>
    <property type="evidence" value="ECO:0007669"/>
    <property type="project" value="InterPro"/>
</dbReference>
<dbReference type="PANTHER" id="PTHR43280">
    <property type="entry name" value="ARAC-FAMILY TRANSCRIPTIONAL REGULATOR"/>
    <property type="match status" value="1"/>
</dbReference>
<dbReference type="InterPro" id="IPR018062">
    <property type="entry name" value="HTH_AraC-typ_CS"/>
</dbReference>
<dbReference type="Pfam" id="PF12833">
    <property type="entry name" value="HTH_18"/>
    <property type="match status" value="1"/>
</dbReference>
<keyword evidence="6" id="KW-1185">Reference proteome</keyword>
<dbReference type="InterPro" id="IPR009057">
    <property type="entry name" value="Homeodomain-like_sf"/>
</dbReference>
<dbReference type="PROSITE" id="PS01124">
    <property type="entry name" value="HTH_ARAC_FAMILY_2"/>
    <property type="match status" value="1"/>
</dbReference>
<name>A0A7X0SIT6_9BACL</name>
<evidence type="ECO:0000259" key="4">
    <source>
        <dbReference type="PROSITE" id="PS01124"/>
    </source>
</evidence>
<dbReference type="PANTHER" id="PTHR43280:SF30">
    <property type="entry name" value="MMSAB OPERON REGULATORY PROTEIN"/>
    <property type="match status" value="1"/>
</dbReference>
<dbReference type="InterPro" id="IPR037923">
    <property type="entry name" value="HTH-like"/>
</dbReference>
<dbReference type="Pfam" id="PF02311">
    <property type="entry name" value="AraC_binding"/>
    <property type="match status" value="1"/>
</dbReference>